<evidence type="ECO:0000313" key="12">
    <source>
        <dbReference type="Proteomes" id="UP000545507"/>
    </source>
</evidence>
<keyword evidence="4 7" id="KW-0812">Transmembrane</keyword>
<evidence type="ECO:0000256" key="2">
    <source>
        <dbReference type="ARBA" id="ARBA00008017"/>
    </source>
</evidence>
<dbReference type="InterPro" id="IPR010920">
    <property type="entry name" value="LSM_dom_sf"/>
</dbReference>
<evidence type="ECO:0000256" key="1">
    <source>
        <dbReference type="ARBA" id="ARBA00004651"/>
    </source>
</evidence>
<comment type="subcellular location">
    <subcellularLocation>
        <location evidence="1">Cell membrane</location>
        <topology evidence="1">Multi-pass membrane protein</topology>
    </subcellularLocation>
</comment>
<evidence type="ECO:0000256" key="4">
    <source>
        <dbReference type="ARBA" id="ARBA00022692"/>
    </source>
</evidence>
<dbReference type="PANTHER" id="PTHR30347:SF1">
    <property type="entry name" value="MECHANOSENSITIVE CHANNEL MSCK"/>
    <property type="match status" value="1"/>
</dbReference>
<dbReference type="GO" id="GO:0005886">
    <property type="term" value="C:plasma membrane"/>
    <property type="evidence" value="ECO:0007669"/>
    <property type="project" value="UniProtKB-SubCell"/>
</dbReference>
<proteinExistence type="inferred from homology"/>
<dbReference type="SUPFAM" id="SSF82861">
    <property type="entry name" value="Mechanosensitive channel protein MscS (YggB), transmembrane region"/>
    <property type="match status" value="1"/>
</dbReference>
<dbReference type="Pfam" id="PF21088">
    <property type="entry name" value="MS_channel_1st"/>
    <property type="match status" value="1"/>
</dbReference>
<evidence type="ECO:0000256" key="6">
    <source>
        <dbReference type="ARBA" id="ARBA00023136"/>
    </source>
</evidence>
<keyword evidence="3" id="KW-1003">Cell membrane</keyword>
<sequence>MTSTVSPPASPPPIDDLQAWLAGFTQTTVWFEFAALAFCVLLAWGLASGLRRALGMRDEKSSVLFGRKLFDGAMFPLLLLVLGYIARALLLTVVPLAVFKVAIPVLVSLVVIRVGVKVLQVAFGSTPWVRLLERTISWLAWLAMVLWVSGLLPLVLSELDAIHWKMGASTLSLRTLIEGALTAGAVLIVTLWISAAIEARLLKSAVGGQLSLRKAVSNATRAVLMFLGLIFALSAVGIDLTALSVLGGAIGVGIGLGLQKLASNYVSGFVILAEQSMRIGDNVKVDNFEGRISDIKARYTLIRSATGRESIVPNEILITNRVENLSLADARVWQSTTVSVAYDSDVELVRRLLADAAVAQPRVLQDPAPSAALSAFGADGLEFTLGYWIADPENGQLNLRSDVNMAILRSLREHGIEIPYPQRVLHLKRRPEA</sequence>
<feature type="transmembrane region" description="Helical" evidence="7">
    <location>
        <begin position="218"/>
        <end position="236"/>
    </location>
</feature>
<dbReference type="Gene3D" id="1.10.287.1260">
    <property type="match status" value="1"/>
</dbReference>
<keyword evidence="5 7" id="KW-1133">Transmembrane helix</keyword>
<dbReference type="Gene3D" id="3.30.70.100">
    <property type="match status" value="1"/>
</dbReference>
<feature type="transmembrane region" description="Helical" evidence="7">
    <location>
        <begin position="96"/>
        <end position="116"/>
    </location>
</feature>
<feature type="domain" description="Mechanosensitive ion channel transmembrane helices 2/3" evidence="10">
    <location>
        <begin position="219"/>
        <end position="259"/>
    </location>
</feature>
<feature type="transmembrane region" description="Helical" evidence="7">
    <location>
        <begin position="176"/>
        <end position="197"/>
    </location>
</feature>
<evidence type="ECO:0000259" key="8">
    <source>
        <dbReference type="Pfam" id="PF00924"/>
    </source>
</evidence>
<dbReference type="GO" id="GO:0008381">
    <property type="term" value="F:mechanosensitive monoatomic ion channel activity"/>
    <property type="evidence" value="ECO:0007669"/>
    <property type="project" value="UniProtKB-ARBA"/>
</dbReference>
<evidence type="ECO:0000313" key="11">
    <source>
        <dbReference type="EMBL" id="NWF48560.1"/>
    </source>
</evidence>
<gene>
    <name evidence="11" type="ORF">F3K02_25360</name>
</gene>
<dbReference type="InterPro" id="IPR006685">
    <property type="entry name" value="MscS_channel_2nd"/>
</dbReference>
<evidence type="ECO:0000259" key="10">
    <source>
        <dbReference type="Pfam" id="PF21088"/>
    </source>
</evidence>
<feature type="transmembrane region" description="Helical" evidence="7">
    <location>
        <begin position="69"/>
        <end position="90"/>
    </location>
</feature>
<dbReference type="SUPFAM" id="SSF82689">
    <property type="entry name" value="Mechanosensitive channel protein MscS (YggB), C-terminal domain"/>
    <property type="match status" value="1"/>
</dbReference>
<dbReference type="InterPro" id="IPR052702">
    <property type="entry name" value="MscS-like_channel"/>
</dbReference>
<feature type="transmembrane region" description="Helical" evidence="7">
    <location>
        <begin position="136"/>
        <end position="156"/>
    </location>
</feature>
<dbReference type="InterPro" id="IPR023408">
    <property type="entry name" value="MscS_beta-dom_sf"/>
</dbReference>
<keyword evidence="12" id="KW-1185">Reference proteome</keyword>
<comment type="similarity">
    <text evidence="2">Belongs to the MscS (TC 1.A.23) family.</text>
</comment>
<comment type="caution">
    <text evidence="11">The sequence shown here is derived from an EMBL/GenBank/DDBJ whole genome shotgun (WGS) entry which is preliminary data.</text>
</comment>
<dbReference type="InterPro" id="IPR011066">
    <property type="entry name" value="MscS_channel_C_sf"/>
</dbReference>
<dbReference type="EMBL" id="VYGV01000028">
    <property type="protein sequence ID" value="NWF48560.1"/>
    <property type="molecule type" value="Genomic_DNA"/>
</dbReference>
<dbReference type="Gene3D" id="2.30.30.60">
    <property type="match status" value="1"/>
</dbReference>
<feature type="domain" description="Mechanosensitive ion channel MscS" evidence="8">
    <location>
        <begin position="261"/>
        <end position="326"/>
    </location>
</feature>
<evidence type="ECO:0000256" key="3">
    <source>
        <dbReference type="ARBA" id="ARBA00022475"/>
    </source>
</evidence>
<protein>
    <submittedName>
        <fullName evidence="11">Mechanosensitive ion channel</fullName>
    </submittedName>
</protein>
<dbReference type="InterPro" id="IPR049278">
    <property type="entry name" value="MS_channel_C"/>
</dbReference>
<evidence type="ECO:0000256" key="5">
    <source>
        <dbReference type="ARBA" id="ARBA00022989"/>
    </source>
</evidence>
<keyword evidence="6 7" id="KW-0472">Membrane</keyword>
<evidence type="ECO:0000256" key="7">
    <source>
        <dbReference type="SAM" id="Phobius"/>
    </source>
</evidence>
<dbReference type="Proteomes" id="UP000545507">
    <property type="component" value="Unassembled WGS sequence"/>
</dbReference>
<dbReference type="SUPFAM" id="SSF50182">
    <property type="entry name" value="Sm-like ribonucleoproteins"/>
    <property type="match status" value="1"/>
</dbReference>
<dbReference type="Pfam" id="PF21082">
    <property type="entry name" value="MS_channel_3rd"/>
    <property type="match status" value="1"/>
</dbReference>
<dbReference type="RefSeq" id="WP_177139279.1">
    <property type="nucleotide sequence ID" value="NZ_VYGV01000028.1"/>
</dbReference>
<dbReference type="InterPro" id="IPR011014">
    <property type="entry name" value="MscS_channel_TM-2"/>
</dbReference>
<dbReference type="AlphaFoldDB" id="A0A7Y8H135"/>
<evidence type="ECO:0000259" key="9">
    <source>
        <dbReference type="Pfam" id="PF21082"/>
    </source>
</evidence>
<dbReference type="InterPro" id="IPR049142">
    <property type="entry name" value="MS_channel_1st"/>
</dbReference>
<dbReference type="PANTHER" id="PTHR30347">
    <property type="entry name" value="POTASSIUM CHANNEL RELATED"/>
    <property type="match status" value="1"/>
</dbReference>
<dbReference type="Pfam" id="PF00924">
    <property type="entry name" value="MS_channel_2nd"/>
    <property type="match status" value="1"/>
</dbReference>
<feature type="domain" description="Mechanosensitive ion channel MscS C-terminal" evidence="9">
    <location>
        <begin position="336"/>
        <end position="418"/>
    </location>
</feature>
<organism evidence="11 12">
    <name type="scientific">Hydrogenophaga aromaticivorans</name>
    <dbReference type="NCBI Taxonomy" id="2610898"/>
    <lineage>
        <taxon>Bacteria</taxon>
        <taxon>Pseudomonadati</taxon>
        <taxon>Pseudomonadota</taxon>
        <taxon>Betaproteobacteria</taxon>
        <taxon>Burkholderiales</taxon>
        <taxon>Comamonadaceae</taxon>
        <taxon>Hydrogenophaga</taxon>
    </lineage>
</organism>
<reference evidence="11 12" key="1">
    <citation type="submission" date="2019-09" db="EMBL/GenBank/DDBJ databases">
        <title>Hydrogenophaga aromatica sp. nov., isolated from a para-xylene-degrading enrichment culture.</title>
        <authorList>
            <person name="Tancsics A."/>
            <person name="Banerjee S."/>
        </authorList>
    </citation>
    <scope>NUCLEOTIDE SEQUENCE [LARGE SCALE GENOMIC DNA]</scope>
    <source>
        <strain evidence="11 12">D2P1</strain>
    </source>
</reference>
<accession>A0A7Y8H135</accession>
<feature type="transmembrane region" description="Helical" evidence="7">
    <location>
        <begin position="29"/>
        <end position="48"/>
    </location>
</feature>
<name>A0A7Y8H135_9BURK</name>